<dbReference type="Gene3D" id="3.30.565.10">
    <property type="entry name" value="Histidine kinase-like ATPase, C-terminal domain"/>
    <property type="match status" value="1"/>
</dbReference>
<dbReference type="EC" id="2.7.13.3" evidence="2"/>
<reference evidence="14" key="1">
    <citation type="journal article" date="2019" name="Int. J. Syst. Evol. Microbiol.">
        <title>The Global Catalogue of Microorganisms (GCM) 10K type strain sequencing project: providing services to taxonomists for standard genome sequencing and annotation.</title>
        <authorList>
            <consortium name="The Broad Institute Genomics Platform"/>
            <consortium name="The Broad Institute Genome Sequencing Center for Infectious Disease"/>
            <person name="Wu L."/>
            <person name="Ma J."/>
        </authorList>
    </citation>
    <scope>NUCLEOTIDE SEQUENCE [LARGE SCALE GENOMIC DNA]</scope>
    <source>
        <strain evidence="14">JCM 9377</strain>
    </source>
</reference>
<name>A0ABP6QG70_9ACTN</name>
<dbReference type="Proteomes" id="UP001501237">
    <property type="component" value="Unassembled WGS sequence"/>
</dbReference>
<protein>
    <recommendedName>
        <fullName evidence="2">histidine kinase</fullName>
        <ecNumber evidence="2">2.7.13.3</ecNumber>
    </recommendedName>
</protein>
<dbReference type="Pfam" id="PF07730">
    <property type="entry name" value="HisKA_3"/>
    <property type="match status" value="1"/>
</dbReference>
<gene>
    <name evidence="13" type="ORF">GCM10010468_44090</name>
</gene>
<dbReference type="EMBL" id="BAAAUV010000010">
    <property type="protein sequence ID" value="GAA3219822.1"/>
    <property type="molecule type" value="Genomic_DNA"/>
</dbReference>
<evidence type="ECO:0000256" key="6">
    <source>
        <dbReference type="ARBA" id="ARBA00022777"/>
    </source>
</evidence>
<keyword evidence="9" id="KW-1133">Transmembrane helix</keyword>
<evidence type="ECO:0000256" key="9">
    <source>
        <dbReference type="SAM" id="Phobius"/>
    </source>
</evidence>
<dbReference type="Pfam" id="PF02518">
    <property type="entry name" value="HATPase_c"/>
    <property type="match status" value="1"/>
</dbReference>
<evidence type="ECO:0000313" key="14">
    <source>
        <dbReference type="Proteomes" id="UP001501237"/>
    </source>
</evidence>
<evidence type="ECO:0000313" key="13">
    <source>
        <dbReference type="EMBL" id="GAA3219822.1"/>
    </source>
</evidence>
<comment type="catalytic activity">
    <reaction evidence="1">
        <text>ATP + protein L-histidine = ADP + protein N-phospho-L-histidine.</text>
        <dbReference type="EC" id="2.7.13.3"/>
    </reaction>
</comment>
<dbReference type="Pfam" id="PF23539">
    <property type="entry name" value="DUF7134"/>
    <property type="match status" value="1"/>
</dbReference>
<feature type="domain" description="Signal transduction histidine kinase subgroup 3 dimerisation and phosphoacceptor" evidence="11">
    <location>
        <begin position="189"/>
        <end position="255"/>
    </location>
</feature>
<dbReference type="PANTHER" id="PTHR24421">
    <property type="entry name" value="NITRATE/NITRITE SENSOR PROTEIN NARX-RELATED"/>
    <property type="match status" value="1"/>
</dbReference>
<dbReference type="PANTHER" id="PTHR24421:SF10">
    <property type="entry name" value="NITRATE_NITRITE SENSOR PROTEIN NARQ"/>
    <property type="match status" value="1"/>
</dbReference>
<feature type="transmembrane region" description="Helical" evidence="9">
    <location>
        <begin position="82"/>
        <end position="104"/>
    </location>
</feature>
<evidence type="ECO:0000259" key="11">
    <source>
        <dbReference type="Pfam" id="PF07730"/>
    </source>
</evidence>
<feature type="domain" description="Histidine kinase/HSP90-like ATPase" evidence="10">
    <location>
        <begin position="304"/>
        <end position="389"/>
    </location>
</feature>
<evidence type="ECO:0000256" key="4">
    <source>
        <dbReference type="ARBA" id="ARBA00022679"/>
    </source>
</evidence>
<keyword evidence="14" id="KW-1185">Reference proteome</keyword>
<evidence type="ECO:0000256" key="2">
    <source>
        <dbReference type="ARBA" id="ARBA00012438"/>
    </source>
</evidence>
<keyword evidence="3" id="KW-0597">Phosphoprotein</keyword>
<accession>A0ABP6QG70</accession>
<keyword evidence="6 13" id="KW-0418">Kinase</keyword>
<dbReference type="Gene3D" id="1.20.5.1930">
    <property type="match status" value="1"/>
</dbReference>
<evidence type="ECO:0000256" key="3">
    <source>
        <dbReference type="ARBA" id="ARBA00022553"/>
    </source>
</evidence>
<dbReference type="SUPFAM" id="SSF55874">
    <property type="entry name" value="ATPase domain of HSP90 chaperone/DNA topoisomerase II/histidine kinase"/>
    <property type="match status" value="1"/>
</dbReference>
<evidence type="ECO:0000256" key="7">
    <source>
        <dbReference type="ARBA" id="ARBA00022840"/>
    </source>
</evidence>
<feature type="transmembrane region" description="Helical" evidence="9">
    <location>
        <begin position="43"/>
        <end position="61"/>
    </location>
</feature>
<dbReference type="CDD" id="cd16917">
    <property type="entry name" value="HATPase_UhpB-NarQ-NarX-like"/>
    <property type="match status" value="1"/>
</dbReference>
<dbReference type="InterPro" id="IPR050482">
    <property type="entry name" value="Sensor_HK_TwoCompSys"/>
</dbReference>
<dbReference type="InterPro" id="IPR011712">
    <property type="entry name" value="Sig_transdc_His_kin_sub3_dim/P"/>
</dbReference>
<evidence type="ECO:0000256" key="8">
    <source>
        <dbReference type="ARBA" id="ARBA00023012"/>
    </source>
</evidence>
<dbReference type="RefSeq" id="WP_344831349.1">
    <property type="nucleotide sequence ID" value="NZ_BAAAUV010000010.1"/>
</dbReference>
<proteinExistence type="predicted"/>
<keyword evidence="4" id="KW-0808">Transferase</keyword>
<feature type="domain" description="DUF7134" evidence="12">
    <location>
        <begin position="6"/>
        <end position="161"/>
    </location>
</feature>
<comment type="caution">
    <text evidence="13">The sequence shown here is derived from an EMBL/GenBank/DDBJ whole genome shotgun (WGS) entry which is preliminary data.</text>
</comment>
<organism evidence="13 14">
    <name type="scientific">Actinocorallia longicatena</name>
    <dbReference type="NCBI Taxonomy" id="111803"/>
    <lineage>
        <taxon>Bacteria</taxon>
        <taxon>Bacillati</taxon>
        <taxon>Actinomycetota</taxon>
        <taxon>Actinomycetes</taxon>
        <taxon>Streptosporangiales</taxon>
        <taxon>Thermomonosporaceae</taxon>
        <taxon>Actinocorallia</taxon>
    </lineage>
</organism>
<evidence type="ECO:0000259" key="12">
    <source>
        <dbReference type="Pfam" id="PF23539"/>
    </source>
</evidence>
<keyword evidence="9" id="KW-0812">Transmembrane</keyword>
<keyword evidence="8" id="KW-0902">Two-component regulatory system</keyword>
<dbReference type="InterPro" id="IPR003594">
    <property type="entry name" value="HATPase_dom"/>
</dbReference>
<sequence length="399" mass="42205">MITTWQDRTREHPRLADAALALLLFAAAVPGIALKTAGVTTPGPWWPGITLAAVACAALLWRRTLPRAVTMVTISCATGQAALGFVLTVLLLGPLMAALYSLAVRTDRRTTRIFLLLAVLPVVDTALIAGPEQESIVLKTIGPIAWLVLPVALGSVTRLRRAYTEAVQARAEYAERTREEEARHRVAEERMRIARELHDVVAHHLALANAQAGTVAHLLRTHPDQAEKMVNELTGTTSAALREMKAVVGLLRQEDDPQAPLQPAPGLDQVTDLAASFASAGLTVTVAVQGSPRPVAPGVDVTGYRIVQEALTNVTKHAATHSAHVTLAYSDDLLSITITDDGQGTSRPGAESGYGVIGMRERAIAVGGRLTAGARPAGGFEVAADLPLPAPPKKEDLTA</sequence>
<keyword evidence="7" id="KW-0067">ATP-binding</keyword>
<evidence type="ECO:0000259" key="10">
    <source>
        <dbReference type="Pfam" id="PF02518"/>
    </source>
</evidence>
<dbReference type="GO" id="GO:0016301">
    <property type="term" value="F:kinase activity"/>
    <property type="evidence" value="ECO:0007669"/>
    <property type="project" value="UniProtKB-KW"/>
</dbReference>
<keyword evidence="9" id="KW-0472">Membrane</keyword>
<keyword evidence="5" id="KW-0547">Nucleotide-binding</keyword>
<dbReference type="InterPro" id="IPR036890">
    <property type="entry name" value="HATPase_C_sf"/>
</dbReference>
<evidence type="ECO:0000256" key="5">
    <source>
        <dbReference type="ARBA" id="ARBA00022741"/>
    </source>
</evidence>
<evidence type="ECO:0000256" key="1">
    <source>
        <dbReference type="ARBA" id="ARBA00000085"/>
    </source>
</evidence>
<dbReference type="InterPro" id="IPR055558">
    <property type="entry name" value="DUF7134"/>
</dbReference>